<gene>
    <name evidence="3" type="ORF">HMPREF0971_01158</name>
</gene>
<proteinExistence type="predicted"/>
<dbReference type="Proteomes" id="UP000004079">
    <property type="component" value="Unassembled WGS sequence"/>
</dbReference>
<feature type="domain" description="Glycosyl transferase family 1" evidence="1">
    <location>
        <begin position="200"/>
        <end position="367"/>
    </location>
</feature>
<sequence>MKKKLIRVTTADISLDGLLKGQLKYLNQYFEVVGVAKDTGVLEEVGKREGIRVIDAPLERPISLMKDIRALWFLYRLFRKEKPWCVHANTPKGSLLSMIAAYFARVPFRIYTVTGLRYQGSYGILRQILSSMEIITCKFANKVIPEGKGIKETLQKDGITKKELNVILNGNINGIDTDFFNPELFNYRNRIEGELYTGNRNDIRNDLGLKDDELVFIFIGRIVRDKGINEIVSCMKRFKNEKRNVKLLLVGRFETELDPLDFGNEEFLRTDTNVLFVGYQNDVRPFFIAADVLVFPSYREGFPNVVLQAGAMGLPAIVTDINGCNEIIQENVNGKIFSPRNAEALYEAMNWCLDNKETVKNMASCSRKIIIDRYQQKAVWEATLQEYRKFKK</sequence>
<dbReference type="InterPro" id="IPR028098">
    <property type="entry name" value="Glyco_trans_4-like_N"/>
</dbReference>
<dbReference type="InterPro" id="IPR050194">
    <property type="entry name" value="Glycosyltransferase_grp1"/>
</dbReference>
<dbReference type="PANTHER" id="PTHR45947">
    <property type="entry name" value="SULFOQUINOVOSYL TRANSFERASE SQD2"/>
    <property type="match status" value="1"/>
</dbReference>
<evidence type="ECO:0000259" key="1">
    <source>
        <dbReference type="Pfam" id="PF00534"/>
    </source>
</evidence>
<dbReference type="EMBL" id="ACUZ02000023">
    <property type="protein sequence ID" value="EFB32316.1"/>
    <property type="molecule type" value="Genomic_DNA"/>
</dbReference>
<evidence type="ECO:0000313" key="4">
    <source>
        <dbReference type="Proteomes" id="UP000004079"/>
    </source>
</evidence>
<dbReference type="RefSeq" id="WP_004372443.1">
    <property type="nucleotide sequence ID" value="NZ_GG703884.1"/>
</dbReference>
<dbReference type="AlphaFoldDB" id="D1QQB0"/>
<dbReference type="Pfam" id="PF13439">
    <property type="entry name" value="Glyco_transf_4"/>
    <property type="match status" value="1"/>
</dbReference>
<organism evidence="3 4">
    <name type="scientific">Segatella oris F0302</name>
    <dbReference type="NCBI Taxonomy" id="649760"/>
    <lineage>
        <taxon>Bacteria</taxon>
        <taxon>Pseudomonadati</taxon>
        <taxon>Bacteroidota</taxon>
        <taxon>Bacteroidia</taxon>
        <taxon>Bacteroidales</taxon>
        <taxon>Prevotellaceae</taxon>
        <taxon>Segatella</taxon>
    </lineage>
</organism>
<keyword evidence="3" id="KW-0808">Transferase</keyword>
<accession>D1QQB0</accession>
<name>D1QQB0_9BACT</name>
<comment type="caution">
    <text evidence="3">The sequence shown here is derived from an EMBL/GenBank/DDBJ whole genome shotgun (WGS) entry which is preliminary data.</text>
</comment>
<feature type="domain" description="Glycosyltransferase subfamily 4-like N-terminal" evidence="2">
    <location>
        <begin position="30"/>
        <end position="170"/>
    </location>
</feature>
<dbReference type="EC" id="2.4.-.-" evidence="3"/>
<dbReference type="HOGENOM" id="CLU_009583_8_0_10"/>
<dbReference type="InterPro" id="IPR001296">
    <property type="entry name" value="Glyco_trans_1"/>
</dbReference>
<evidence type="ECO:0000259" key="2">
    <source>
        <dbReference type="Pfam" id="PF13439"/>
    </source>
</evidence>
<dbReference type="Gene3D" id="3.40.50.2000">
    <property type="entry name" value="Glycogen Phosphorylase B"/>
    <property type="match status" value="2"/>
</dbReference>
<dbReference type="STRING" id="649760.HMPREF0971_01158"/>
<reference evidence="3 4" key="1">
    <citation type="submission" date="2009-11" db="EMBL/GenBank/DDBJ databases">
        <authorList>
            <person name="Weinstock G."/>
            <person name="Sodergren E."/>
            <person name="Clifton S."/>
            <person name="Fulton L."/>
            <person name="Fulton B."/>
            <person name="Courtney L."/>
            <person name="Fronick C."/>
            <person name="Harrison M."/>
            <person name="Strong C."/>
            <person name="Farmer C."/>
            <person name="Delahaunty K."/>
            <person name="Markovic C."/>
            <person name="Hall O."/>
            <person name="Minx P."/>
            <person name="Tomlinson C."/>
            <person name="Mitreva M."/>
            <person name="Nelson J."/>
            <person name="Hou S."/>
            <person name="Wollam A."/>
            <person name="Pepin K.H."/>
            <person name="Johnson M."/>
            <person name="Bhonagiri V."/>
            <person name="Nash W.E."/>
            <person name="Warren W."/>
            <person name="Chinwalla A."/>
            <person name="Mardis E.R."/>
            <person name="Wilson R.K."/>
        </authorList>
    </citation>
    <scope>NUCLEOTIDE SEQUENCE [LARGE SCALE GENOMIC DNA]</scope>
    <source>
        <strain evidence="3 4">F0302</strain>
    </source>
</reference>
<evidence type="ECO:0000313" key="3">
    <source>
        <dbReference type="EMBL" id="EFB32316.1"/>
    </source>
</evidence>
<dbReference type="PANTHER" id="PTHR45947:SF3">
    <property type="entry name" value="SULFOQUINOVOSYL TRANSFERASE SQD2"/>
    <property type="match status" value="1"/>
</dbReference>
<dbReference type="Pfam" id="PF00534">
    <property type="entry name" value="Glycos_transf_1"/>
    <property type="match status" value="1"/>
</dbReference>
<dbReference type="SUPFAM" id="SSF53756">
    <property type="entry name" value="UDP-Glycosyltransferase/glycogen phosphorylase"/>
    <property type="match status" value="1"/>
</dbReference>
<dbReference type="GO" id="GO:0016757">
    <property type="term" value="F:glycosyltransferase activity"/>
    <property type="evidence" value="ECO:0007669"/>
    <property type="project" value="UniProtKB-KW"/>
</dbReference>
<dbReference type="CDD" id="cd03808">
    <property type="entry name" value="GT4_CapM-like"/>
    <property type="match status" value="1"/>
</dbReference>
<keyword evidence="3" id="KW-0328">Glycosyltransferase</keyword>
<protein>
    <submittedName>
        <fullName evidence="3">Glycosyltransferase, group 1 family protein</fullName>
        <ecNumber evidence="3">2.4.-.-</ecNumber>
    </submittedName>
</protein>